<proteinExistence type="predicted"/>
<dbReference type="Proteomes" id="UP001732700">
    <property type="component" value="Chromosome 4D"/>
</dbReference>
<evidence type="ECO:0000313" key="1">
    <source>
        <dbReference type="EnsemblPlants" id="AVESA.00010b.r2.4DG0741750.2.CDS"/>
    </source>
</evidence>
<protein>
    <submittedName>
        <fullName evidence="1">Uncharacterized protein</fullName>
    </submittedName>
</protein>
<organism evidence="1 2">
    <name type="scientific">Avena sativa</name>
    <name type="common">Oat</name>
    <dbReference type="NCBI Taxonomy" id="4498"/>
    <lineage>
        <taxon>Eukaryota</taxon>
        <taxon>Viridiplantae</taxon>
        <taxon>Streptophyta</taxon>
        <taxon>Embryophyta</taxon>
        <taxon>Tracheophyta</taxon>
        <taxon>Spermatophyta</taxon>
        <taxon>Magnoliopsida</taxon>
        <taxon>Liliopsida</taxon>
        <taxon>Poales</taxon>
        <taxon>Poaceae</taxon>
        <taxon>BOP clade</taxon>
        <taxon>Pooideae</taxon>
        <taxon>Poodae</taxon>
        <taxon>Poeae</taxon>
        <taxon>Poeae Chloroplast Group 1 (Aveneae type)</taxon>
        <taxon>Aveninae</taxon>
        <taxon>Avena</taxon>
    </lineage>
</organism>
<sequence length="177" mass="18718">MQSQIVCHRCRRVLAYPAGAPSVCCAVCRAITAVPPPAPAVEMAQLICGGCRTLLMYTRSADTVRCSCCSTVNLVRPVNNIAHVNCGRCRTTLMYPHGAPSVKCAICDYITNTGINTMSPAPCPRPPSNESAYNAPSTSVPTSQPQNVTVVVENPMTVDDKGKLVNNVVVGITPGKN</sequence>
<reference evidence="1" key="2">
    <citation type="submission" date="2025-09" db="UniProtKB">
        <authorList>
            <consortium name="EnsemblPlants"/>
        </authorList>
    </citation>
    <scope>IDENTIFICATION</scope>
</reference>
<keyword evidence="2" id="KW-1185">Reference proteome</keyword>
<name>A0ACD5X2E9_AVESA</name>
<accession>A0ACD5X2E9</accession>
<evidence type="ECO:0000313" key="2">
    <source>
        <dbReference type="Proteomes" id="UP001732700"/>
    </source>
</evidence>
<reference evidence="1" key="1">
    <citation type="submission" date="2021-05" db="EMBL/GenBank/DDBJ databases">
        <authorList>
            <person name="Scholz U."/>
            <person name="Mascher M."/>
            <person name="Fiebig A."/>
        </authorList>
    </citation>
    <scope>NUCLEOTIDE SEQUENCE [LARGE SCALE GENOMIC DNA]</scope>
</reference>
<dbReference type="EnsemblPlants" id="AVESA.00010b.r2.4DG0741750.2">
    <property type="protein sequence ID" value="AVESA.00010b.r2.4DG0741750.2.CDS"/>
    <property type="gene ID" value="AVESA.00010b.r2.4DG0741750"/>
</dbReference>